<dbReference type="AlphaFoldDB" id="A0AA41K8G8"/>
<organism evidence="1 2">
    <name type="scientific">Enterocloster citroniae</name>
    <dbReference type="NCBI Taxonomy" id="358743"/>
    <lineage>
        <taxon>Bacteria</taxon>
        <taxon>Bacillati</taxon>
        <taxon>Bacillota</taxon>
        <taxon>Clostridia</taxon>
        <taxon>Lachnospirales</taxon>
        <taxon>Lachnospiraceae</taxon>
        <taxon>Enterocloster</taxon>
    </lineage>
</organism>
<dbReference type="Gene3D" id="3.30.2220.30">
    <property type="match status" value="1"/>
</dbReference>
<reference evidence="1" key="1">
    <citation type="journal article" date="2021" name="Gut Microbes">
        <title>A synthetic consortium of 100 gut commensals modulates the composition and function in a colon model of the microbiome of elderly subjects.</title>
        <authorList>
            <person name="Perez M."/>
            <person name="Ntemiri A."/>
            <person name="Tan H."/>
            <person name="Harris H.M.B."/>
            <person name="Roager H.M."/>
            <person name="Ribiere C."/>
            <person name="O'Toole P.W."/>
        </authorList>
    </citation>
    <scope>NUCLEOTIDE SEQUENCE</scope>
    <source>
        <strain evidence="1">MCC335</strain>
    </source>
</reference>
<gene>
    <name evidence="1" type="ORF">GPL26_20730</name>
</gene>
<protein>
    <submittedName>
        <fullName evidence="1">Phage portal protein</fullName>
    </submittedName>
</protein>
<dbReference type="Pfam" id="PF08890">
    <property type="entry name" value="Phage_TAC_5"/>
    <property type="match status" value="1"/>
</dbReference>
<dbReference type="Proteomes" id="UP000708338">
    <property type="component" value="Unassembled WGS sequence"/>
</dbReference>
<dbReference type="RefSeq" id="WP_117450496.1">
    <property type="nucleotide sequence ID" value="NZ_CABJDD010000002.1"/>
</dbReference>
<dbReference type="InterPro" id="IPR014986">
    <property type="entry name" value="XkdN-like"/>
</dbReference>
<evidence type="ECO:0000313" key="1">
    <source>
        <dbReference type="EMBL" id="MBT9812049.1"/>
    </source>
</evidence>
<dbReference type="EMBL" id="WQPS01000043">
    <property type="protein sequence ID" value="MBT9812049.1"/>
    <property type="molecule type" value="Genomic_DNA"/>
</dbReference>
<sequence length="134" mass="15487">MSSLKAFLNPIQTENREVFISDRFQENGEKVPFVIRPISQDENETIIRKHTKKDKKKENEYFDRVAYNQDLVSTAVVEPDLKSDELQRAYGVIGESKLLAKMLYVGEYADLMKEVQELSGLDKDINDDIEEAKN</sequence>
<comment type="caution">
    <text evidence="1">The sequence shown here is derived from an EMBL/GenBank/DDBJ whole genome shotgun (WGS) entry which is preliminary data.</text>
</comment>
<dbReference type="InterPro" id="IPR038559">
    <property type="entry name" value="XkdN-like_sf"/>
</dbReference>
<name>A0AA41K8G8_9FIRM</name>
<accession>A0AA41K8G8</accession>
<evidence type="ECO:0000313" key="2">
    <source>
        <dbReference type="Proteomes" id="UP000708338"/>
    </source>
</evidence>
<proteinExistence type="predicted"/>